<evidence type="ECO:0000313" key="3">
    <source>
        <dbReference type="Proteomes" id="UP001180020"/>
    </source>
</evidence>
<gene>
    <name evidence="2" type="ORF">QJS10_CPB12g00925</name>
</gene>
<evidence type="ECO:0000256" key="1">
    <source>
        <dbReference type="SAM" id="Coils"/>
    </source>
</evidence>
<proteinExistence type="predicted"/>
<organism evidence="2 3">
    <name type="scientific">Acorus calamus</name>
    <name type="common">Sweet flag</name>
    <dbReference type="NCBI Taxonomy" id="4465"/>
    <lineage>
        <taxon>Eukaryota</taxon>
        <taxon>Viridiplantae</taxon>
        <taxon>Streptophyta</taxon>
        <taxon>Embryophyta</taxon>
        <taxon>Tracheophyta</taxon>
        <taxon>Spermatophyta</taxon>
        <taxon>Magnoliopsida</taxon>
        <taxon>Liliopsida</taxon>
        <taxon>Acoraceae</taxon>
        <taxon>Acorus</taxon>
    </lineage>
</organism>
<evidence type="ECO:0000313" key="2">
    <source>
        <dbReference type="EMBL" id="KAK1302823.1"/>
    </source>
</evidence>
<comment type="caution">
    <text evidence="2">The sequence shown here is derived from an EMBL/GenBank/DDBJ whole genome shotgun (WGS) entry which is preliminary data.</text>
</comment>
<dbReference type="Proteomes" id="UP001180020">
    <property type="component" value="Unassembled WGS sequence"/>
</dbReference>
<dbReference type="EMBL" id="JAUJYO010000012">
    <property type="protein sequence ID" value="KAK1302823.1"/>
    <property type="molecule type" value="Genomic_DNA"/>
</dbReference>
<keyword evidence="1" id="KW-0175">Coiled coil</keyword>
<reference evidence="2" key="1">
    <citation type="journal article" date="2023" name="Nat. Commun.">
        <title>Diploid and tetraploid genomes of Acorus and the evolution of monocots.</title>
        <authorList>
            <person name="Ma L."/>
            <person name="Liu K.W."/>
            <person name="Li Z."/>
            <person name="Hsiao Y.Y."/>
            <person name="Qi Y."/>
            <person name="Fu T."/>
            <person name="Tang G.D."/>
            <person name="Zhang D."/>
            <person name="Sun W.H."/>
            <person name="Liu D.K."/>
            <person name="Li Y."/>
            <person name="Chen G.Z."/>
            <person name="Liu X.D."/>
            <person name="Liao X.Y."/>
            <person name="Jiang Y.T."/>
            <person name="Yu X."/>
            <person name="Hao Y."/>
            <person name="Huang J."/>
            <person name="Zhao X.W."/>
            <person name="Ke S."/>
            <person name="Chen Y.Y."/>
            <person name="Wu W.L."/>
            <person name="Hsu J.L."/>
            <person name="Lin Y.F."/>
            <person name="Huang M.D."/>
            <person name="Li C.Y."/>
            <person name="Huang L."/>
            <person name="Wang Z.W."/>
            <person name="Zhao X."/>
            <person name="Zhong W.Y."/>
            <person name="Peng D.H."/>
            <person name="Ahmad S."/>
            <person name="Lan S."/>
            <person name="Zhang J.S."/>
            <person name="Tsai W.C."/>
            <person name="Van de Peer Y."/>
            <person name="Liu Z.J."/>
        </authorList>
    </citation>
    <scope>NUCLEOTIDE SEQUENCE</scope>
    <source>
        <strain evidence="2">CP</strain>
    </source>
</reference>
<reference evidence="2" key="2">
    <citation type="submission" date="2023-06" db="EMBL/GenBank/DDBJ databases">
        <authorList>
            <person name="Ma L."/>
            <person name="Liu K.-W."/>
            <person name="Li Z."/>
            <person name="Hsiao Y.-Y."/>
            <person name="Qi Y."/>
            <person name="Fu T."/>
            <person name="Tang G."/>
            <person name="Zhang D."/>
            <person name="Sun W.-H."/>
            <person name="Liu D.-K."/>
            <person name="Li Y."/>
            <person name="Chen G.-Z."/>
            <person name="Liu X.-D."/>
            <person name="Liao X.-Y."/>
            <person name="Jiang Y.-T."/>
            <person name="Yu X."/>
            <person name="Hao Y."/>
            <person name="Huang J."/>
            <person name="Zhao X.-W."/>
            <person name="Ke S."/>
            <person name="Chen Y.-Y."/>
            <person name="Wu W.-L."/>
            <person name="Hsu J.-L."/>
            <person name="Lin Y.-F."/>
            <person name="Huang M.-D."/>
            <person name="Li C.-Y."/>
            <person name="Huang L."/>
            <person name="Wang Z.-W."/>
            <person name="Zhao X."/>
            <person name="Zhong W.-Y."/>
            <person name="Peng D.-H."/>
            <person name="Ahmad S."/>
            <person name="Lan S."/>
            <person name="Zhang J.-S."/>
            <person name="Tsai W.-C."/>
            <person name="Van De Peer Y."/>
            <person name="Liu Z.-J."/>
        </authorList>
    </citation>
    <scope>NUCLEOTIDE SEQUENCE</scope>
    <source>
        <strain evidence="2">CP</strain>
        <tissue evidence="2">Leaves</tissue>
    </source>
</reference>
<sequence length="116" mass="13502">MMEEPEGLLNKLAVTIPVNKDISDKLKKAEEELDDLKRDMKLMGEEKDNLRCEKQITKELQATNEGLKQVVQSKDAKIEVLKVKAEEYLNNERLRMSHVRKRNKEIWDHPPSSESS</sequence>
<feature type="coiled-coil region" evidence="1">
    <location>
        <begin position="19"/>
        <end position="53"/>
    </location>
</feature>
<keyword evidence="3" id="KW-1185">Reference proteome</keyword>
<name>A0AAV9DQN4_ACOCL</name>
<protein>
    <submittedName>
        <fullName evidence="2">Uncharacterized protein</fullName>
    </submittedName>
</protein>
<accession>A0AAV9DQN4</accession>
<dbReference type="AlphaFoldDB" id="A0AAV9DQN4"/>